<proteinExistence type="predicted"/>
<dbReference type="RefSeq" id="WP_183319628.1">
    <property type="nucleotide sequence ID" value="NZ_JACHVQ010000001.1"/>
</dbReference>
<dbReference type="EMBL" id="JACHVQ010000001">
    <property type="protein sequence ID" value="MBB2891349.1"/>
    <property type="molecule type" value="Genomic_DNA"/>
</dbReference>
<name>A0A839N3J2_9MICO</name>
<dbReference type="Proteomes" id="UP000559182">
    <property type="component" value="Unassembled WGS sequence"/>
</dbReference>
<organism evidence="3 4">
    <name type="scientific">Flexivirga oryzae</name>
    <dbReference type="NCBI Taxonomy" id="1794944"/>
    <lineage>
        <taxon>Bacteria</taxon>
        <taxon>Bacillati</taxon>
        <taxon>Actinomycetota</taxon>
        <taxon>Actinomycetes</taxon>
        <taxon>Micrococcales</taxon>
        <taxon>Dermacoccaceae</taxon>
        <taxon>Flexivirga</taxon>
    </lineage>
</organism>
<keyword evidence="2" id="KW-1133">Transmembrane helix</keyword>
<evidence type="ECO:0000313" key="3">
    <source>
        <dbReference type="EMBL" id="MBB2891349.1"/>
    </source>
</evidence>
<accession>A0A839N3J2</accession>
<gene>
    <name evidence="3" type="ORF">FHU39_001333</name>
</gene>
<keyword evidence="2" id="KW-0812">Transmembrane</keyword>
<evidence type="ECO:0000313" key="4">
    <source>
        <dbReference type="Proteomes" id="UP000559182"/>
    </source>
</evidence>
<comment type="caution">
    <text evidence="3">The sequence shown here is derived from an EMBL/GenBank/DDBJ whole genome shotgun (WGS) entry which is preliminary data.</text>
</comment>
<reference evidence="3 4" key="1">
    <citation type="submission" date="2020-08" db="EMBL/GenBank/DDBJ databases">
        <title>Sequencing the genomes of 1000 actinobacteria strains.</title>
        <authorList>
            <person name="Klenk H.-P."/>
        </authorList>
    </citation>
    <scope>NUCLEOTIDE SEQUENCE [LARGE SCALE GENOMIC DNA]</scope>
    <source>
        <strain evidence="3 4">DSM 105369</strain>
    </source>
</reference>
<feature type="transmembrane region" description="Helical" evidence="2">
    <location>
        <begin position="6"/>
        <end position="24"/>
    </location>
</feature>
<evidence type="ECO:0000256" key="2">
    <source>
        <dbReference type="SAM" id="Phobius"/>
    </source>
</evidence>
<feature type="region of interest" description="Disordered" evidence="1">
    <location>
        <begin position="68"/>
        <end position="98"/>
    </location>
</feature>
<dbReference type="AlphaFoldDB" id="A0A839N3J2"/>
<keyword evidence="4" id="KW-1185">Reference proteome</keyword>
<evidence type="ECO:0000256" key="1">
    <source>
        <dbReference type="SAM" id="MobiDB-lite"/>
    </source>
</evidence>
<sequence length="192" mass="20621">MDASSWTAWTGNVIAIGGLAYTWWTGRGAKQAAAAANDRAEKGLTAAQEAAAAQQRMADVLEKMYEGQEHRATATLRGEPPEQLEELGPSASVAPSGPGQRAAVPWLLQRTVDGAYELTNAGAGTVYDVRMTVSDAVRLDPPELPEGDDWPPGRSTVFHAVVSWQTGTPQLVVTWRDGAAGAERRWERVIPR</sequence>
<keyword evidence="2" id="KW-0472">Membrane</keyword>
<protein>
    <submittedName>
        <fullName evidence="3">Uncharacterized protein</fullName>
    </submittedName>
</protein>